<dbReference type="InterPro" id="IPR008964">
    <property type="entry name" value="Invasin/intimin_cell_adhesion"/>
</dbReference>
<keyword evidence="5" id="KW-0378">Hydrolase</keyword>
<dbReference type="Proteomes" id="UP000193804">
    <property type="component" value="Unassembled WGS sequence"/>
</dbReference>
<evidence type="ECO:0000259" key="10">
    <source>
        <dbReference type="PROSITE" id="PS50853"/>
    </source>
</evidence>
<accession>A0A1X7L3Y9</accession>
<dbReference type="PROSITE" id="PS50853">
    <property type="entry name" value="FN3"/>
    <property type="match status" value="1"/>
</dbReference>
<dbReference type="GO" id="GO:0008237">
    <property type="term" value="F:metallopeptidase activity"/>
    <property type="evidence" value="ECO:0007669"/>
    <property type="project" value="UniProtKB-KW"/>
</dbReference>
<feature type="domain" description="Fibronectin type-III" evidence="10">
    <location>
        <begin position="334"/>
        <end position="415"/>
    </location>
</feature>
<gene>
    <name evidence="11" type="ORF">SAMN05661096_03470</name>
</gene>
<evidence type="ECO:0000256" key="3">
    <source>
        <dbReference type="ARBA" id="ARBA00022723"/>
    </source>
</evidence>
<evidence type="ECO:0000256" key="4">
    <source>
        <dbReference type="ARBA" id="ARBA00022729"/>
    </source>
</evidence>
<dbReference type="Pfam" id="PF18962">
    <property type="entry name" value="Por_Secre_tail"/>
    <property type="match status" value="1"/>
</dbReference>
<feature type="signal peptide" evidence="9">
    <location>
        <begin position="1"/>
        <end position="19"/>
    </location>
</feature>
<comment type="similarity">
    <text evidence="1">Belongs to the peptidase M43B family.</text>
</comment>
<evidence type="ECO:0000256" key="2">
    <source>
        <dbReference type="ARBA" id="ARBA00022670"/>
    </source>
</evidence>
<evidence type="ECO:0000313" key="12">
    <source>
        <dbReference type="Proteomes" id="UP000193804"/>
    </source>
</evidence>
<dbReference type="InterPro" id="IPR026444">
    <property type="entry name" value="Secre_tail"/>
</dbReference>
<dbReference type="Gene3D" id="2.60.40.10">
    <property type="entry name" value="Immunoglobulins"/>
    <property type="match status" value="1"/>
</dbReference>
<sequence length="1021" mass="110657">MKELYLLLLSLFISGSVFSQAPQQRKCAAQTLHDYQMDHDPLYKNRYKQIQRNTKAFQEIQKSFRSTASTTVREIPVYVHIIYDENVPEQNLSNAQIESQIEVLNEDFRALNTDVADVPTEFESLVSDYQLIFTLEGISRKSSTVVEWDTDNKMKSTATGGVDAITPETHLNIWVCKISGDILGYAQFPGGSLPTDGVVVGPNFFGSSDYDTDPSNPFYLSSPYDKGRTTTHEIGHYLNLRHIWGDGGCSVDDGVGDTPLAADSNGGCPSYPSKSCAENTEFTSDMFMNYMDYTNDACMFMFSEGQKTRSYALFEPGGFRENLGIVQDGCSLSAPTNLSLSGRSTNSLSLVWDAVAEANSYDVWVNGIVSNTLSNSIDLIDLAEGNTYTIKVTAKCSEGGIGAYSEAVSFNTLGCYSSPLTFTLNTDKYGDETSWVLSLDGVVVQTDSITYGNETTYTENFDFEDGNYTFEIKDSFGDGICCGEGNGSYTITDADGRIIKSGGEFEFSETVSFCVGVLETVDCENTMNASLGINTVVSAPAVYEFKAMENSEYIISSVGLTTVDTDLNIYSDCNTIIAENDNAESLQSEIRTILEAGQIIYIQWNDTHSTDGFDWSVSSGKNLQSITWDVLSDKKVNDLPFELKATASSNLEVSYSSSNLQVVTVNGKIATIIGAGEATITAIQEGNEDFLAAPVAQKVLVVSKVDQIINISSIPNKYTTDHDFEFEAEVSSGLDLTYEVSGPAKLNGTTISLEGTIGEVTLTAVQVGNEVFKAATTSTSFQVTKDPCLDFVVSELITSDINCFGGQDGSIEVMVSGGIEPYTYSLNGSAFGENNTWEGLLEGEYSLVIMDDSSCVLSTTATIKSPTALVVDEKVTNSSSVAGNGAIDLTVSGGTKDYAYDWNTGANTSSIENLETGIYSVIVTDGNGCSVEESFEVGGVTSTDHEKDDDFIIYPNPAENVIRILHNADSDYLNIYSVKGVIVKSTTIIGESTEIDVSNLSSGLYFIRLNQTGSMQKFIKE</sequence>
<reference evidence="12" key="1">
    <citation type="submission" date="2017-04" db="EMBL/GenBank/DDBJ databases">
        <authorList>
            <person name="Varghese N."/>
            <person name="Submissions S."/>
        </authorList>
    </citation>
    <scope>NUCLEOTIDE SEQUENCE [LARGE SCALE GENOMIC DNA]</scope>
    <source>
        <strain evidence="12">DSM 4125</strain>
    </source>
</reference>
<dbReference type="PANTHER" id="PTHR47466">
    <property type="match status" value="1"/>
</dbReference>
<keyword evidence="6" id="KW-0862">Zinc</keyword>
<evidence type="ECO:0000256" key="8">
    <source>
        <dbReference type="ARBA" id="ARBA00023157"/>
    </source>
</evidence>
<dbReference type="STRING" id="1028.SAMN05661096_03470"/>
<organism evidence="11 12">
    <name type="scientific">Marivirga sericea</name>
    <dbReference type="NCBI Taxonomy" id="1028"/>
    <lineage>
        <taxon>Bacteria</taxon>
        <taxon>Pseudomonadati</taxon>
        <taxon>Bacteroidota</taxon>
        <taxon>Cytophagia</taxon>
        <taxon>Cytophagales</taxon>
        <taxon>Marivirgaceae</taxon>
        <taxon>Marivirga</taxon>
    </lineage>
</organism>
<dbReference type="InterPro" id="IPR024079">
    <property type="entry name" value="MetalloPept_cat_dom_sf"/>
</dbReference>
<dbReference type="Pfam" id="PF13573">
    <property type="entry name" value="SprB"/>
    <property type="match status" value="2"/>
</dbReference>
<dbReference type="InterPro" id="IPR036116">
    <property type="entry name" value="FN3_sf"/>
</dbReference>
<evidence type="ECO:0000256" key="1">
    <source>
        <dbReference type="ARBA" id="ARBA00008721"/>
    </source>
</evidence>
<evidence type="ECO:0000256" key="7">
    <source>
        <dbReference type="ARBA" id="ARBA00023049"/>
    </source>
</evidence>
<keyword evidence="3" id="KW-0479">Metal-binding</keyword>
<evidence type="ECO:0000313" key="11">
    <source>
        <dbReference type="EMBL" id="SMG48460.1"/>
    </source>
</evidence>
<dbReference type="Gene3D" id="2.60.40.740">
    <property type="match status" value="1"/>
</dbReference>
<dbReference type="Pfam" id="PF05572">
    <property type="entry name" value="Peptidase_M43"/>
    <property type="match status" value="1"/>
</dbReference>
<dbReference type="SUPFAM" id="SSF55486">
    <property type="entry name" value="Metalloproteases ('zincins'), catalytic domain"/>
    <property type="match status" value="1"/>
</dbReference>
<feature type="chain" id="PRO_5012191736" evidence="9">
    <location>
        <begin position="20"/>
        <end position="1021"/>
    </location>
</feature>
<name>A0A1X7L3Y9_9BACT</name>
<dbReference type="GO" id="GO:0046872">
    <property type="term" value="F:metal ion binding"/>
    <property type="evidence" value="ECO:0007669"/>
    <property type="project" value="UniProtKB-KW"/>
</dbReference>
<dbReference type="NCBIfam" id="TIGR04183">
    <property type="entry name" value="Por_Secre_tail"/>
    <property type="match status" value="1"/>
</dbReference>
<protein>
    <submittedName>
        <fullName evidence="11">Por secretion system C-terminal sorting domain-containing protein</fullName>
    </submittedName>
</protein>
<evidence type="ECO:0000256" key="6">
    <source>
        <dbReference type="ARBA" id="ARBA00022833"/>
    </source>
</evidence>
<dbReference type="EMBL" id="FXAW01000008">
    <property type="protein sequence ID" value="SMG48460.1"/>
    <property type="molecule type" value="Genomic_DNA"/>
</dbReference>
<dbReference type="SUPFAM" id="SSF49265">
    <property type="entry name" value="Fibronectin type III"/>
    <property type="match status" value="1"/>
</dbReference>
<evidence type="ECO:0000256" key="5">
    <source>
        <dbReference type="ARBA" id="ARBA00022801"/>
    </source>
</evidence>
<dbReference type="CDD" id="cd00063">
    <property type="entry name" value="FN3"/>
    <property type="match status" value="1"/>
</dbReference>
<keyword evidence="4 9" id="KW-0732">Signal</keyword>
<dbReference type="OrthoDB" id="6278496at2"/>
<dbReference type="SUPFAM" id="SSF49373">
    <property type="entry name" value="Invasin/intimin cell-adhesion fragments"/>
    <property type="match status" value="1"/>
</dbReference>
<keyword evidence="2" id="KW-0645">Protease</keyword>
<dbReference type="Gene3D" id="2.60.40.1080">
    <property type="match status" value="1"/>
</dbReference>
<dbReference type="AlphaFoldDB" id="A0A1X7L3Y9"/>
<keyword evidence="8" id="KW-1015">Disulfide bond</keyword>
<dbReference type="Gene3D" id="3.40.390.10">
    <property type="entry name" value="Collagenase (Catalytic Domain)"/>
    <property type="match status" value="1"/>
</dbReference>
<dbReference type="PANTHER" id="PTHR47466:SF1">
    <property type="entry name" value="METALLOPROTEASE MEP1 (AFU_ORTHOLOGUE AFUA_1G07730)-RELATED"/>
    <property type="match status" value="1"/>
</dbReference>
<dbReference type="InterPro" id="IPR025667">
    <property type="entry name" value="SprB_repeat"/>
</dbReference>
<dbReference type="SMART" id="SM00060">
    <property type="entry name" value="FN3"/>
    <property type="match status" value="1"/>
</dbReference>
<dbReference type="Pfam" id="PF00041">
    <property type="entry name" value="fn3"/>
    <property type="match status" value="1"/>
</dbReference>
<dbReference type="GO" id="GO:0006508">
    <property type="term" value="P:proteolysis"/>
    <property type="evidence" value="ECO:0007669"/>
    <property type="project" value="UniProtKB-KW"/>
</dbReference>
<proteinExistence type="inferred from homology"/>
<dbReference type="RefSeq" id="WP_085518604.1">
    <property type="nucleotide sequence ID" value="NZ_FXAW01000008.1"/>
</dbReference>
<dbReference type="CDD" id="cd04275">
    <property type="entry name" value="ZnMc_pappalysin_like"/>
    <property type="match status" value="1"/>
</dbReference>
<keyword evidence="7" id="KW-0482">Metalloprotease</keyword>
<dbReference type="InterPro" id="IPR013783">
    <property type="entry name" value="Ig-like_fold"/>
</dbReference>
<dbReference type="InterPro" id="IPR003961">
    <property type="entry name" value="FN3_dom"/>
</dbReference>
<keyword evidence="12" id="KW-1185">Reference proteome</keyword>
<dbReference type="InterPro" id="IPR008754">
    <property type="entry name" value="Peptidase_M43"/>
</dbReference>
<evidence type="ECO:0000256" key="9">
    <source>
        <dbReference type="SAM" id="SignalP"/>
    </source>
</evidence>